<feature type="compositionally biased region" description="Polar residues" evidence="2">
    <location>
        <begin position="428"/>
        <end position="451"/>
    </location>
</feature>
<accession>A0A8T2U1W2</accession>
<comment type="similarity">
    <text evidence="1">Belongs to the GeBP family.</text>
</comment>
<feature type="compositionally biased region" description="Polar residues" evidence="2">
    <location>
        <begin position="140"/>
        <end position="149"/>
    </location>
</feature>
<dbReference type="AlphaFoldDB" id="A0A8T2U1W2"/>
<organism evidence="4 5">
    <name type="scientific">Ceratopteris richardii</name>
    <name type="common">Triangle waterfern</name>
    <dbReference type="NCBI Taxonomy" id="49495"/>
    <lineage>
        <taxon>Eukaryota</taxon>
        <taxon>Viridiplantae</taxon>
        <taxon>Streptophyta</taxon>
        <taxon>Embryophyta</taxon>
        <taxon>Tracheophyta</taxon>
        <taxon>Polypodiopsida</taxon>
        <taxon>Polypodiidae</taxon>
        <taxon>Polypodiales</taxon>
        <taxon>Pteridineae</taxon>
        <taxon>Pteridaceae</taxon>
        <taxon>Parkerioideae</taxon>
        <taxon>Ceratopteris</taxon>
    </lineage>
</organism>
<dbReference type="PANTHER" id="PTHR31662">
    <property type="entry name" value="BNAANNG10740D PROTEIN-RELATED"/>
    <property type="match status" value="1"/>
</dbReference>
<evidence type="ECO:0000256" key="2">
    <source>
        <dbReference type="SAM" id="MobiDB-lite"/>
    </source>
</evidence>
<feature type="region of interest" description="Disordered" evidence="2">
    <location>
        <begin position="1"/>
        <end position="323"/>
    </location>
</feature>
<dbReference type="OMA" id="HEECAAH"/>
<feature type="compositionally biased region" description="Basic and acidic residues" evidence="2">
    <location>
        <begin position="225"/>
        <end position="243"/>
    </location>
</feature>
<feature type="compositionally biased region" description="Basic and acidic residues" evidence="2">
    <location>
        <begin position="152"/>
        <end position="173"/>
    </location>
</feature>
<reference evidence="4" key="1">
    <citation type="submission" date="2021-08" db="EMBL/GenBank/DDBJ databases">
        <title>WGS assembly of Ceratopteris richardii.</title>
        <authorList>
            <person name="Marchant D.B."/>
            <person name="Chen G."/>
            <person name="Jenkins J."/>
            <person name="Shu S."/>
            <person name="Leebens-Mack J."/>
            <person name="Grimwood J."/>
            <person name="Schmutz J."/>
            <person name="Soltis P."/>
            <person name="Soltis D."/>
            <person name="Chen Z.-H."/>
        </authorList>
    </citation>
    <scope>NUCLEOTIDE SEQUENCE</scope>
    <source>
        <strain evidence="4">Whitten #5841</strain>
        <tissue evidence="4">Leaf</tissue>
    </source>
</reference>
<proteinExistence type="inferred from homology"/>
<dbReference type="InterPro" id="IPR007592">
    <property type="entry name" value="GEBP"/>
</dbReference>
<dbReference type="EMBL" id="CM035415">
    <property type="protein sequence ID" value="KAH7427645.1"/>
    <property type="molecule type" value="Genomic_DNA"/>
</dbReference>
<feature type="compositionally biased region" description="Basic and acidic residues" evidence="2">
    <location>
        <begin position="476"/>
        <end position="485"/>
    </location>
</feature>
<evidence type="ECO:0000259" key="3">
    <source>
        <dbReference type="Pfam" id="PF04504"/>
    </source>
</evidence>
<feature type="compositionally biased region" description="Polar residues" evidence="2">
    <location>
        <begin position="1"/>
        <end position="10"/>
    </location>
</feature>
<evidence type="ECO:0000313" key="5">
    <source>
        <dbReference type="Proteomes" id="UP000825935"/>
    </source>
</evidence>
<feature type="domain" description="Glabrous enhancer-binding protein-like DBD" evidence="3">
    <location>
        <begin position="325"/>
        <end position="425"/>
    </location>
</feature>
<feature type="compositionally biased region" description="Polar residues" evidence="2">
    <location>
        <begin position="106"/>
        <end position="115"/>
    </location>
</feature>
<feature type="compositionally biased region" description="Acidic residues" evidence="2">
    <location>
        <begin position="84"/>
        <end position="96"/>
    </location>
</feature>
<dbReference type="InterPro" id="IPR053932">
    <property type="entry name" value="GeBP-like_DBD"/>
</dbReference>
<comment type="caution">
    <text evidence="4">The sequence shown here is derived from an EMBL/GenBank/DDBJ whole genome shotgun (WGS) entry which is preliminary data.</text>
</comment>
<evidence type="ECO:0000256" key="1">
    <source>
        <dbReference type="ARBA" id="ARBA00010820"/>
    </source>
</evidence>
<protein>
    <recommendedName>
        <fullName evidence="3">Glabrous enhancer-binding protein-like DBD domain-containing protein</fullName>
    </recommendedName>
</protein>
<dbReference type="GO" id="GO:0006355">
    <property type="term" value="P:regulation of DNA-templated transcription"/>
    <property type="evidence" value="ECO:0007669"/>
    <property type="project" value="InterPro"/>
</dbReference>
<feature type="compositionally biased region" description="Polar residues" evidence="2">
    <location>
        <begin position="62"/>
        <end position="78"/>
    </location>
</feature>
<dbReference type="Pfam" id="PF04504">
    <property type="entry name" value="GeBP-like_DBD"/>
    <property type="match status" value="1"/>
</dbReference>
<gene>
    <name evidence="4" type="ORF">KP509_10G053300</name>
</gene>
<dbReference type="Proteomes" id="UP000825935">
    <property type="component" value="Chromosome 10"/>
</dbReference>
<sequence length="648" mass="72681">MSRRTQTQVPSRGRVEEDTVSGSSGSDGDDFDSEDDRVNMVPGQENSQSDSSSDSDEEESPRNSNQKIVSTPQLQAGQHRQFDSDVESEYDTDSSSESEGVALQSLKEQSPQKNVASAILYKGSPAKGKNAHAGDDHLPTKQQQETPMLSSGKREALKNLKDQKPFLRERRIAATEAVVNDNSIRNNKSSDSSSRKRNLDSLQQTEDADRDSADSAHASKKKKKKDVDKVVADKKSSATKKELNGLPRTNVTKELSTSKKNEDRDNLEGETPEDISKKALSSPPSNVNGSKSMVEHTPSAAPRSKKEKLSINQPVSSSKSKKIPHMWSAEEEIFMLSEVLNHIKMGFEVPTSKVDDFWSSFSEILQKKVGLEFTREQVNDKFKRLRQRYLSAMQRINASQQSGSQFKHRNSGDQTLFDLSGQIWGKQQASDLSQQEVASGPQNDPSKSNQIPLKATKSKNGGSPNSGSHIAPNDSTKPDSTRITDDNLGENRTVIVGSNEPDTLHIVKGDYEEILANAPLDHVEKLVQERIETAINDLQEWSKRNMEDWMSRTYSLLEESMRKFEEQMRSMSCAGYGNGGLVIPTRFGDTMSYEFMNRDGGIQQQWYDLHLQELRVQAQRLELMRRECELKQEQVKTQFLEQKRNQLS</sequence>
<dbReference type="OrthoDB" id="669440at2759"/>
<feature type="compositionally biased region" description="Basic and acidic residues" evidence="2">
    <location>
        <begin position="256"/>
        <end position="267"/>
    </location>
</feature>
<feature type="region of interest" description="Disordered" evidence="2">
    <location>
        <begin position="428"/>
        <end position="494"/>
    </location>
</feature>
<feature type="compositionally biased region" description="Low complexity" evidence="2">
    <location>
        <begin position="458"/>
        <end position="468"/>
    </location>
</feature>
<evidence type="ECO:0000313" key="4">
    <source>
        <dbReference type="EMBL" id="KAH7427645.1"/>
    </source>
</evidence>
<name>A0A8T2U1W2_CERRI</name>
<feature type="compositionally biased region" description="Low complexity" evidence="2">
    <location>
        <begin position="180"/>
        <end position="192"/>
    </location>
</feature>
<feature type="compositionally biased region" description="Polar residues" evidence="2">
    <location>
        <begin position="282"/>
        <end position="291"/>
    </location>
</feature>
<keyword evidence="5" id="KW-1185">Reference proteome</keyword>